<dbReference type="InterPro" id="IPR006357">
    <property type="entry name" value="HAD-SF_hydro_IIA"/>
</dbReference>
<dbReference type="Pfam" id="PF13344">
    <property type="entry name" value="Hydrolase_6"/>
    <property type="match status" value="1"/>
</dbReference>
<dbReference type="InterPro" id="IPR036412">
    <property type="entry name" value="HAD-like_sf"/>
</dbReference>
<dbReference type="Proteomes" id="UP000836788">
    <property type="component" value="Chromosome 9"/>
</dbReference>
<dbReference type="Pfam" id="PF13242">
    <property type="entry name" value="Hydrolase_like"/>
    <property type="match status" value="1"/>
</dbReference>
<sequence>MHESFAEIVDLYDAFILDQFGVLHDGVTALPGAVACVEFLAHEHGKQLIILSNTSAPSQKALEKLPKLGFDGSYFVGAVTSGEEASKYIKSTLGSDPEKAAKAVFWTWDIYKPDNARLTAPPQAFLDQCGNVEIAKTIDEANFLLLHGSEIWYTGGKTPEEATFLDFVESGNMDTVEPLLRACVNRGLPMVCANPDVVVQTPCGGTAYMPGGLATRYAEMGGTCRIFGKPDVEHFEACLRALDVPRSKVAHVGDSLHHDIAGANAANIPNVLVTSGIHRSGLGTNFGVLPSDDKVTDLCQREGNIFPTHVVSAFRI</sequence>
<name>A0A8J9X809_PHATR</name>
<dbReference type="PANTHER" id="PTHR19288:SF90">
    <property type="entry name" value="OS08G0542600 PROTEIN"/>
    <property type="match status" value="1"/>
</dbReference>
<organism evidence="1">
    <name type="scientific">Phaeodactylum tricornutum</name>
    <name type="common">Diatom</name>
    <dbReference type="NCBI Taxonomy" id="2850"/>
    <lineage>
        <taxon>Eukaryota</taxon>
        <taxon>Sar</taxon>
        <taxon>Stramenopiles</taxon>
        <taxon>Ochrophyta</taxon>
        <taxon>Bacillariophyta</taxon>
        <taxon>Bacillariophyceae</taxon>
        <taxon>Bacillariophycidae</taxon>
        <taxon>Naviculales</taxon>
        <taxon>Phaeodactylaceae</taxon>
        <taxon>Phaeodactylum</taxon>
    </lineage>
</organism>
<evidence type="ECO:0000313" key="1">
    <source>
        <dbReference type="EMBL" id="CAG9294722.1"/>
    </source>
</evidence>
<dbReference type="GO" id="GO:0016791">
    <property type="term" value="F:phosphatase activity"/>
    <property type="evidence" value="ECO:0007669"/>
    <property type="project" value="TreeGrafter"/>
</dbReference>
<gene>
    <name evidence="1" type="ORF">PTTT1_LOCUS55616</name>
</gene>
<dbReference type="InterPro" id="IPR023214">
    <property type="entry name" value="HAD_sf"/>
</dbReference>
<proteinExistence type="predicted"/>
<protein>
    <submittedName>
        <fullName evidence="1">Uncharacterized protein</fullName>
    </submittedName>
</protein>
<dbReference type="Gene3D" id="3.40.50.1000">
    <property type="entry name" value="HAD superfamily/HAD-like"/>
    <property type="match status" value="2"/>
</dbReference>
<accession>A0A8J9X809</accession>
<dbReference type="EMBL" id="OU594950">
    <property type="protein sequence ID" value="CAG9294722.1"/>
    <property type="molecule type" value="Genomic_DNA"/>
</dbReference>
<dbReference type="SUPFAM" id="SSF56784">
    <property type="entry name" value="HAD-like"/>
    <property type="match status" value="1"/>
</dbReference>
<dbReference type="GO" id="GO:0005737">
    <property type="term" value="C:cytoplasm"/>
    <property type="evidence" value="ECO:0007669"/>
    <property type="project" value="TreeGrafter"/>
</dbReference>
<dbReference type="AlphaFoldDB" id="A0A8J9X809"/>
<dbReference type="PANTHER" id="PTHR19288">
    <property type="entry name" value="4-NITROPHENYLPHOSPHATASE-RELATED"/>
    <property type="match status" value="1"/>
</dbReference>
<reference evidence="1" key="1">
    <citation type="submission" date="2022-02" db="EMBL/GenBank/DDBJ databases">
        <authorList>
            <person name="Giguere J D."/>
        </authorList>
    </citation>
    <scope>NUCLEOTIDE SEQUENCE</scope>
    <source>
        <strain evidence="1">CCAP 1055/1</strain>
    </source>
</reference>